<gene>
    <name evidence="3" type="ORF">P0M35_00490</name>
</gene>
<comment type="subunit">
    <text evidence="2">Homodimer.</text>
</comment>
<keyword evidence="1 2" id="KW-0238">DNA-binding</keyword>
<protein>
    <recommendedName>
        <fullName evidence="2">Nucleoid-associated protein P0M35_00490</fullName>
    </recommendedName>
</protein>
<dbReference type="GO" id="GO:0043590">
    <property type="term" value="C:bacterial nucleoid"/>
    <property type="evidence" value="ECO:0007669"/>
    <property type="project" value="UniProtKB-UniRule"/>
</dbReference>
<comment type="function">
    <text evidence="2">Binds to DNA and alters its conformation. May be involved in regulation of gene expression, nucleoid organization and DNA protection.</text>
</comment>
<proteinExistence type="inferred from homology"/>
<dbReference type="GO" id="GO:0003677">
    <property type="term" value="F:DNA binding"/>
    <property type="evidence" value="ECO:0007669"/>
    <property type="project" value="UniProtKB-UniRule"/>
</dbReference>
<keyword evidence="4" id="KW-1185">Reference proteome</keyword>
<sequence length="108" mass="11779">MKFNMNDMLKQVQKMQADMAKVQAELENKVVTEESGGGMVKATVNGKKELISISIDENIIKEGDKEMMEDLIVAAVNKALQSVAKIAEEEVQKATKGMIPPGLNIPGF</sequence>
<dbReference type="RefSeq" id="WP_321534377.1">
    <property type="nucleotide sequence ID" value="NZ_JARGDL010000001.1"/>
</dbReference>
<comment type="similarity">
    <text evidence="2">Belongs to the YbaB/EbfC family.</text>
</comment>
<dbReference type="NCBIfam" id="TIGR00103">
    <property type="entry name" value="DNA_YbaB_EbfC"/>
    <property type="match status" value="1"/>
</dbReference>
<dbReference type="PANTHER" id="PTHR33449">
    <property type="entry name" value="NUCLEOID-ASSOCIATED PROTEIN YBAB"/>
    <property type="match status" value="1"/>
</dbReference>
<evidence type="ECO:0000313" key="4">
    <source>
        <dbReference type="Proteomes" id="UP001221302"/>
    </source>
</evidence>
<reference evidence="3" key="1">
    <citation type="submission" date="2023-03" db="EMBL/GenBank/DDBJ databases">
        <title>Stygiobacter electus gen. nov., sp. nov., facultatively anaerobic thermotolerant bacterium of the class Ignavibacteria from a well of Yessentuki mineral water deposit.</title>
        <authorList>
            <person name="Podosokorskaya O.A."/>
            <person name="Elcheninov A.G."/>
            <person name="Petrova N.F."/>
            <person name="Zavarzina D.G."/>
            <person name="Kublanov I.V."/>
            <person name="Merkel A.Y."/>
        </authorList>
    </citation>
    <scope>NUCLEOTIDE SEQUENCE</scope>
    <source>
        <strain evidence="3">09-Me</strain>
    </source>
</reference>
<organism evidence="3 4">
    <name type="scientific">Stygiobacter electus</name>
    <dbReference type="NCBI Taxonomy" id="3032292"/>
    <lineage>
        <taxon>Bacteria</taxon>
        <taxon>Pseudomonadati</taxon>
        <taxon>Ignavibacteriota</taxon>
        <taxon>Ignavibacteria</taxon>
        <taxon>Ignavibacteriales</taxon>
        <taxon>Melioribacteraceae</taxon>
        <taxon>Stygiobacter</taxon>
    </lineage>
</organism>
<name>A0AAE3NYU3_9BACT</name>
<dbReference type="Proteomes" id="UP001221302">
    <property type="component" value="Unassembled WGS sequence"/>
</dbReference>
<dbReference type="PANTHER" id="PTHR33449:SF1">
    <property type="entry name" value="NUCLEOID-ASSOCIATED PROTEIN YBAB"/>
    <property type="match status" value="1"/>
</dbReference>
<dbReference type="Gene3D" id="3.30.1310.10">
    <property type="entry name" value="Nucleoid-associated protein YbaB-like domain"/>
    <property type="match status" value="1"/>
</dbReference>
<accession>A0AAE3NYU3</accession>
<dbReference type="InterPro" id="IPR004401">
    <property type="entry name" value="YbaB/EbfC"/>
</dbReference>
<dbReference type="PIRSF" id="PIRSF004555">
    <property type="entry name" value="UCP004555"/>
    <property type="match status" value="1"/>
</dbReference>
<dbReference type="EMBL" id="JARGDL010000001">
    <property type="protein sequence ID" value="MDF1610612.1"/>
    <property type="molecule type" value="Genomic_DNA"/>
</dbReference>
<comment type="subcellular location">
    <subcellularLocation>
        <location evidence="2">Cytoplasm</location>
        <location evidence="2">Nucleoid</location>
    </subcellularLocation>
</comment>
<dbReference type="Pfam" id="PF02575">
    <property type="entry name" value="YbaB_DNA_bd"/>
    <property type="match status" value="1"/>
</dbReference>
<evidence type="ECO:0000256" key="2">
    <source>
        <dbReference type="HAMAP-Rule" id="MF_00274"/>
    </source>
</evidence>
<dbReference type="SUPFAM" id="SSF82607">
    <property type="entry name" value="YbaB-like"/>
    <property type="match status" value="1"/>
</dbReference>
<evidence type="ECO:0000313" key="3">
    <source>
        <dbReference type="EMBL" id="MDF1610612.1"/>
    </source>
</evidence>
<keyword evidence="2" id="KW-0963">Cytoplasm</keyword>
<dbReference type="HAMAP" id="MF_00274">
    <property type="entry name" value="DNA_YbaB_EbfC"/>
    <property type="match status" value="1"/>
</dbReference>
<dbReference type="AlphaFoldDB" id="A0AAE3NYU3"/>
<dbReference type="GO" id="GO:0005829">
    <property type="term" value="C:cytosol"/>
    <property type="evidence" value="ECO:0007669"/>
    <property type="project" value="TreeGrafter"/>
</dbReference>
<dbReference type="InterPro" id="IPR036894">
    <property type="entry name" value="YbaB-like_sf"/>
</dbReference>
<evidence type="ECO:0000256" key="1">
    <source>
        <dbReference type="ARBA" id="ARBA00023125"/>
    </source>
</evidence>
<comment type="caution">
    <text evidence="3">The sequence shown here is derived from an EMBL/GenBank/DDBJ whole genome shotgun (WGS) entry which is preliminary data.</text>
</comment>